<dbReference type="SUPFAM" id="SSF55166">
    <property type="entry name" value="Hedgehog/DD-peptidase"/>
    <property type="match status" value="1"/>
</dbReference>
<dbReference type="InterPro" id="IPR003709">
    <property type="entry name" value="VanY-like_core_dom"/>
</dbReference>
<proteinExistence type="predicted"/>
<dbReference type="AlphaFoldDB" id="A0A109D845"/>
<name>A0A109D845_9VIBR</name>
<evidence type="ECO:0000313" key="2">
    <source>
        <dbReference type="EMBL" id="KWU00644.1"/>
    </source>
</evidence>
<dbReference type="GeneID" id="300177773"/>
<sequence>MTPEQLTGQSDSHLESSLIGTKTFLVHSEVKGDLDHLIEAAQLAGFKMEIASGFRDYERQSLIWNRKFSGEVPILDSESQPLDASTLTEHQKLSAILRWSALPGASRHHWGCDFDVFARNHLPEGTQLQLEPWEYFTGHQQAFYQWLSVHAAQFGFFFPYSKDLGGVAIEPWHISHREVSESCLSQLSPTLLGKQLQSKPILGYRIIMEQLDEIYARFVANISH</sequence>
<comment type="caution">
    <text evidence="2">The sequence shown here is derived from an EMBL/GenBank/DDBJ whole genome shotgun (WGS) entry which is preliminary data.</text>
</comment>
<dbReference type="EMBL" id="LMXU01000021">
    <property type="protein sequence ID" value="KWU00644.1"/>
    <property type="molecule type" value="Genomic_DNA"/>
</dbReference>
<dbReference type="OrthoDB" id="9792074at2"/>
<gene>
    <name evidence="2" type="ORF">APQ14_08980</name>
</gene>
<feature type="domain" description="D-alanyl-D-alanine carboxypeptidase-like core" evidence="1">
    <location>
        <begin position="26"/>
        <end position="176"/>
    </location>
</feature>
<dbReference type="RefSeq" id="WP_060468297.1">
    <property type="nucleotide sequence ID" value="NZ_AP025514.1"/>
</dbReference>
<dbReference type="GO" id="GO:0008233">
    <property type="term" value="F:peptidase activity"/>
    <property type="evidence" value="ECO:0007669"/>
    <property type="project" value="InterPro"/>
</dbReference>
<evidence type="ECO:0000313" key="3">
    <source>
        <dbReference type="Proteomes" id="UP000057389"/>
    </source>
</evidence>
<dbReference type="InterPro" id="IPR009045">
    <property type="entry name" value="Zn_M74/Hedgehog-like"/>
</dbReference>
<dbReference type="CDD" id="cd14847">
    <property type="entry name" value="DD-carboxypeptidase_like"/>
    <property type="match status" value="1"/>
</dbReference>
<keyword evidence="3" id="KW-1185">Reference proteome</keyword>
<accession>A0A109D845</accession>
<evidence type="ECO:0000259" key="1">
    <source>
        <dbReference type="Pfam" id="PF02557"/>
    </source>
</evidence>
<protein>
    <submittedName>
        <fullName evidence="2">Peptidase M15</fullName>
    </submittedName>
</protein>
<dbReference type="PANTHER" id="PTHR34385">
    <property type="entry name" value="D-ALANYL-D-ALANINE CARBOXYPEPTIDASE"/>
    <property type="match status" value="1"/>
</dbReference>
<dbReference type="GO" id="GO:0006508">
    <property type="term" value="P:proteolysis"/>
    <property type="evidence" value="ECO:0007669"/>
    <property type="project" value="InterPro"/>
</dbReference>
<organism evidence="2 3">
    <name type="scientific">Vibrio toranzoniae</name>
    <dbReference type="NCBI Taxonomy" id="1194427"/>
    <lineage>
        <taxon>Bacteria</taxon>
        <taxon>Pseudomonadati</taxon>
        <taxon>Pseudomonadota</taxon>
        <taxon>Gammaproteobacteria</taxon>
        <taxon>Vibrionales</taxon>
        <taxon>Vibrionaceae</taxon>
        <taxon>Vibrio</taxon>
    </lineage>
</organism>
<dbReference type="Proteomes" id="UP000057389">
    <property type="component" value="Unassembled WGS sequence"/>
</dbReference>
<dbReference type="Gene3D" id="3.30.1380.10">
    <property type="match status" value="1"/>
</dbReference>
<dbReference type="InterPro" id="IPR052179">
    <property type="entry name" value="DD-CPase-like"/>
</dbReference>
<reference evidence="2 3" key="1">
    <citation type="submission" date="2015-11" db="EMBL/GenBank/DDBJ databases">
        <title>Draft WGS of Vibrio toranzoniae.</title>
        <authorList>
            <person name="Lasa A."/>
            <person name="Romalde J.L."/>
        </authorList>
    </citation>
    <scope>NUCLEOTIDE SEQUENCE [LARGE SCALE GENOMIC DNA]</scope>
    <source>
        <strain evidence="2 3">Vb 10.8</strain>
    </source>
</reference>
<dbReference type="Pfam" id="PF02557">
    <property type="entry name" value="VanY"/>
    <property type="match status" value="1"/>
</dbReference>
<dbReference type="PANTHER" id="PTHR34385:SF1">
    <property type="entry name" value="PEPTIDOGLYCAN L-ALANYL-D-GLUTAMATE ENDOPEPTIDASE CWLK"/>
    <property type="match status" value="1"/>
</dbReference>